<feature type="region of interest" description="Disordered" evidence="8">
    <location>
        <begin position="206"/>
        <end position="255"/>
    </location>
</feature>
<reference evidence="9" key="1">
    <citation type="submission" date="2020-10" db="EMBL/GenBank/DDBJ databases">
        <title>Unveiling of a novel bifunctional photoreceptor, Dualchrome1, isolated from a cosmopolitan green alga.</title>
        <authorList>
            <person name="Suzuki S."/>
            <person name="Kawachi M."/>
        </authorList>
    </citation>
    <scope>NUCLEOTIDE SEQUENCE</scope>
    <source>
        <strain evidence="9">NIES 2893</strain>
    </source>
</reference>
<dbReference type="Pfam" id="PF03371">
    <property type="entry name" value="PRP38"/>
    <property type="match status" value="1"/>
</dbReference>
<keyword evidence="6 7" id="KW-0539">Nucleus</keyword>
<evidence type="ECO:0000256" key="4">
    <source>
        <dbReference type="ARBA" id="ARBA00022728"/>
    </source>
</evidence>
<dbReference type="Proteomes" id="UP000660262">
    <property type="component" value="Unassembled WGS sequence"/>
</dbReference>
<evidence type="ECO:0000256" key="3">
    <source>
        <dbReference type="ARBA" id="ARBA00022664"/>
    </source>
</evidence>
<gene>
    <name evidence="9" type="ORF">PPROV_000284700</name>
</gene>
<dbReference type="EMBL" id="BNJQ01000007">
    <property type="protein sequence ID" value="GHP04093.1"/>
    <property type="molecule type" value="Genomic_DNA"/>
</dbReference>
<accession>A0A830HC79</accession>
<evidence type="ECO:0000313" key="10">
    <source>
        <dbReference type="Proteomes" id="UP000660262"/>
    </source>
</evidence>
<comment type="subcellular location">
    <subcellularLocation>
        <location evidence="1 7">Nucleus</location>
    </subcellularLocation>
</comment>
<dbReference type="PANTHER" id="PTHR23142">
    <property type="entry name" value="PRE-MRNA-SPLICING FACTOR 38A-RELATED"/>
    <property type="match status" value="1"/>
</dbReference>
<evidence type="ECO:0000256" key="7">
    <source>
        <dbReference type="RuleBase" id="RU367025"/>
    </source>
</evidence>
<dbReference type="AlphaFoldDB" id="A0A830HC79"/>
<evidence type="ECO:0000256" key="6">
    <source>
        <dbReference type="ARBA" id="ARBA00023242"/>
    </source>
</evidence>
<protein>
    <recommendedName>
        <fullName evidence="7">Pre-mRNA-splicing factor 38</fullName>
    </recommendedName>
</protein>
<dbReference type="OrthoDB" id="190958at2759"/>
<comment type="similarity">
    <text evidence="2 7">Belongs to the PRP38 family.</text>
</comment>
<dbReference type="GO" id="GO:0000398">
    <property type="term" value="P:mRNA splicing, via spliceosome"/>
    <property type="evidence" value="ECO:0007669"/>
    <property type="project" value="UniProtKB-UniRule"/>
</dbReference>
<evidence type="ECO:0000256" key="2">
    <source>
        <dbReference type="ARBA" id="ARBA00006164"/>
    </source>
</evidence>
<sequence>MANRTTAFASAVHNLTDPQALLPAPLKNRIHAARYWKEQCFGLSAESLIDKAVALECVGGTYGGAQTPSRFMCLVLKLLQLQPEHEIIVEYIKQDDFKYLRLLGATYLRLTAAPKQIYTYLEPLLADSRKVRIVRTDGTYELGFVDAVVDDLLCKEDGGVGVGMPRMPKRWQLEEVDILEKQSPVGRVSLIDEDLRELIAEREADAVAAEAPAKKPAAPPQEGDGRPRLNFLKRPKTTTNASATAPQEPPPSAKHIMNDIAIANEQRAKLGLAPLKGADDWLERAGDS</sequence>
<proteinExistence type="inferred from homology"/>
<evidence type="ECO:0000256" key="5">
    <source>
        <dbReference type="ARBA" id="ARBA00023187"/>
    </source>
</evidence>
<keyword evidence="10" id="KW-1185">Reference proteome</keyword>
<organism evidence="9 10">
    <name type="scientific">Pycnococcus provasolii</name>
    <dbReference type="NCBI Taxonomy" id="41880"/>
    <lineage>
        <taxon>Eukaryota</taxon>
        <taxon>Viridiplantae</taxon>
        <taxon>Chlorophyta</taxon>
        <taxon>Pseudoscourfieldiophyceae</taxon>
        <taxon>Pseudoscourfieldiales</taxon>
        <taxon>Pycnococcaceae</taxon>
        <taxon>Pycnococcus</taxon>
    </lineage>
</organism>
<evidence type="ECO:0000313" key="9">
    <source>
        <dbReference type="EMBL" id="GHP04093.1"/>
    </source>
</evidence>
<comment type="caution">
    <text evidence="9">The sequence shown here is derived from an EMBL/GenBank/DDBJ whole genome shotgun (WGS) entry which is preliminary data.</text>
</comment>
<evidence type="ECO:0000256" key="8">
    <source>
        <dbReference type="SAM" id="MobiDB-lite"/>
    </source>
</evidence>
<keyword evidence="5 7" id="KW-0508">mRNA splicing</keyword>
<keyword evidence="4 7" id="KW-0747">Spliceosome</keyword>
<dbReference type="GO" id="GO:0005681">
    <property type="term" value="C:spliceosomal complex"/>
    <property type="evidence" value="ECO:0007669"/>
    <property type="project" value="UniProtKB-KW"/>
</dbReference>
<evidence type="ECO:0000256" key="1">
    <source>
        <dbReference type="ARBA" id="ARBA00004123"/>
    </source>
</evidence>
<dbReference type="InterPro" id="IPR005037">
    <property type="entry name" value="PRP38"/>
</dbReference>
<comment type="function">
    <text evidence="7">Required for pre-mRNA splicing.</text>
</comment>
<keyword evidence="3 7" id="KW-0507">mRNA processing</keyword>
<feature type="compositionally biased region" description="Low complexity" evidence="8">
    <location>
        <begin position="206"/>
        <end position="222"/>
    </location>
</feature>
<name>A0A830HC79_9CHLO</name>